<dbReference type="NCBIfam" id="NF042431">
    <property type="entry name" value="EnCoAhydt_DpgB"/>
    <property type="match status" value="1"/>
</dbReference>
<dbReference type="EMBL" id="CP109546">
    <property type="protein sequence ID" value="WTZ06599.1"/>
    <property type="molecule type" value="Genomic_DNA"/>
</dbReference>
<dbReference type="Gene3D" id="3.90.226.10">
    <property type="entry name" value="2-enoyl-CoA Hydratase, Chain A, domain 1"/>
    <property type="match status" value="1"/>
</dbReference>
<dbReference type="CDD" id="cd06558">
    <property type="entry name" value="crotonase-like"/>
    <property type="match status" value="1"/>
</dbReference>
<name>A0AAU3HN32_9ACTN</name>
<dbReference type="InterPro" id="IPR053545">
    <property type="entry name" value="Enoyl-CoA_hydratase-like"/>
</dbReference>
<gene>
    <name evidence="1" type="ORF">OG699_00260</name>
    <name evidence="2" type="ORF">OG699_45000</name>
</gene>
<accession>A0AAU3HN32</accession>
<evidence type="ECO:0000313" key="1">
    <source>
        <dbReference type="EMBL" id="WTZ06599.1"/>
    </source>
</evidence>
<reference evidence="1" key="1">
    <citation type="submission" date="2022-10" db="EMBL/GenBank/DDBJ databases">
        <title>The complete genomes of actinobacterial strains from the NBC collection.</title>
        <authorList>
            <person name="Joergensen T.S."/>
            <person name="Alvarez Arevalo M."/>
            <person name="Sterndorff E.B."/>
            <person name="Faurdal D."/>
            <person name="Vuksanovic O."/>
            <person name="Mourched A.-S."/>
            <person name="Charusanti P."/>
            <person name="Shaw S."/>
            <person name="Blin K."/>
            <person name="Weber T."/>
        </authorList>
    </citation>
    <scope>NUCLEOTIDE SEQUENCE</scope>
    <source>
        <strain evidence="1">NBC_01393</strain>
    </source>
</reference>
<dbReference type="PANTHER" id="PTHR43459:SF1">
    <property type="entry name" value="EG:BACN32G11.4 PROTEIN"/>
    <property type="match status" value="1"/>
</dbReference>
<dbReference type="EMBL" id="CP109546">
    <property type="protein sequence ID" value="WTZ14487.1"/>
    <property type="molecule type" value="Genomic_DNA"/>
</dbReference>
<proteinExistence type="predicted"/>
<dbReference type="GO" id="GO:0003824">
    <property type="term" value="F:catalytic activity"/>
    <property type="evidence" value="ECO:0007669"/>
    <property type="project" value="UniProtKB-ARBA"/>
</dbReference>
<organism evidence="1">
    <name type="scientific">Streptomyces sp. NBC_01393</name>
    <dbReference type="NCBI Taxonomy" id="2903851"/>
    <lineage>
        <taxon>Bacteria</taxon>
        <taxon>Bacillati</taxon>
        <taxon>Actinomycetota</taxon>
        <taxon>Actinomycetes</taxon>
        <taxon>Kitasatosporales</taxon>
        <taxon>Streptomycetaceae</taxon>
        <taxon>Streptomyces</taxon>
    </lineage>
</organism>
<sequence>MTTDLIGLGDRADIILDIDASTPLTDSLIRSVAEVCDGAEDSAEAVVILRLADRSLPGTPETAWPGDTGVHAVNKWERVLRRLERLPAATIAVVQGAVGGPALELLLAMDYRIGTPDVVVRPPFLGRDPWPGMLLHRLSQQTGVAAARRITLFGSEISAERALHTGILDELAPADDLAAPVAAAAKLATGLAGSELAIRRRLVLDAATTAFEESLGAHLSACDRALRRARTRTSAAEGSAA</sequence>
<dbReference type="SUPFAM" id="SSF52096">
    <property type="entry name" value="ClpP/crotonase"/>
    <property type="match status" value="1"/>
</dbReference>
<protein>
    <submittedName>
        <fullName evidence="1">Enoyl-CoA hydratase/isomerase family protein</fullName>
    </submittedName>
</protein>
<dbReference type="AlphaFoldDB" id="A0AAU3HN32"/>
<evidence type="ECO:0000313" key="2">
    <source>
        <dbReference type="EMBL" id="WTZ14487.1"/>
    </source>
</evidence>
<dbReference type="Pfam" id="PF00378">
    <property type="entry name" value="ECH_1"/>
    <property type="match status" value="1"/>
</dbReference>
<dbReference type="InterPro" id="IPR001753">
    <property type="entry name" value="Enoyl-CoA_hydra/iso"/>
</dbReference>
<dbReference type="PANTHER" id="PTHR43459">
    <property type="entry name" value="ENOYL-COA HYDRATASE"/>
    <property type="match status" value="1"/>
</dbReference>
<dbReference type="InterPro" id="IPR029045">
    <property type="entry name" value="ClpP/crotonase-like_dom_sf"/>
</dbReference>